<organism evidence="12 13">
    <name type="scientific">Cohnella zeiphila</name>
    <dbReference type="NCBI Taxonomy" id="2761120"/>
    <lineage>
        <taxon>Bacteria</taxon>
        <taxon>Bacillati</taxon>
        <taxon>Bacillota</taxon>
        <taxon>Bacilli</taxon>
        <taxon>Bacillales</taxon>
        <taxon>Paenibacillaceae</taxon>
        <taxon>Cohnella</taxon>
    </lineage>
</organism>
<evidence type="ECO:0000256" key="7">
    <source>
        <dbReference type="ARBA" id="ARBA00022676"/>
    </source>
</evidence>
<keyword evidence="13" id="KW-1185">Reference proteome</keyword>
<dbReference type="EC" id="2.4.2.21" evidence="4 11"/>
<dbReference type="FunFam" id="3.40.50.10210:FF:000001">
    <property type="entry name" value="Nicotinate-nucleotide--dimethylbenzimidazole phosphoribosyltransferase"/>
    <property type="match status" value="1"/>
</dbReference>
<dbReference type="PANTHER" id="PTHR43463:SF1">
    <property type="entry name" value="NICOTINATE-NUCLEOTIDE--DIMETHYLBENZIMIDAZOLE PHOSPHORIBOSYLTRANSFERASE"/>
    <property type="match status" value="1"/>
</dbReference>
<comment type="similarity">
    <text evidence="3 11">Belongs to the CobT family.</text>
</comment>
<dbReference type="HAMAP" id="MF_00230">
    <property type="entry name" value="CobT"/>
    <property type="match status" value="1"/>
</dbReference>
<dbReference type="GO" id="GO:0008939">
    <property type="term" value="F:nicotinate-nucleotide-dimethylbenzimidazole phosphoribosyltransferase activity"/>
    <property type="evidence" value="ECO:0007669"/>
    <property type="project" value="UniProtKB-UniRule"/>
</dbReference>
<keyword evidence="6 11" id="KW-0169">Cobalamin biosynthesis</keyword>
<reference evidence="12 13" key="1">
    <citation type="submission" date="2020-08" db="EMBL/GenBank/DDBJ databases">
        <title>Cohnella phylogeny.</title>
        <authorList>
            <person name="Dunlap C."/>
        </authorList>
    </citation>
    <scope>NUCLEOTIDE SEQUENCE [LARGE SCALE GENOMIC DNA]</scope>
    <source>
        <strain evidence="12 13">CBP 2801</strain>
    </source>
</reference>
<accession>A0A7X0SQK2</accession>
<comment type="pathway">
    <text evidence="2 11">Nucleoside biosynthesis; alpha-ribazole biosynthesis; alpha-ribazole from 5,6-dimethylbenzimidazole: step 1/2.</text>
</comment>
<evidence type="ECO:0000256" key="2">
    <source>
        <dbReference type="ARBA" id="ARBA00005049"/>
    </source>
</evidence>
<dbReference type="InterPro" id="IPR017846">
    <property type="entry name" value="Nict_dMeBzImd_PRibTrfase_bact"/>
</dbReference>
<proteinExistence type="inferred from homology"/>
<evidence type="ECO:0000313" key="13">
    <source>
        <dbReference type="Proteomes" id="UP000564644"/>
    </source>
</evidence>
<gene>
    <name evidence="11 12" type="primary">cobT</name>
    <name evidence="12" type="ORF">H7C18_25735</name>
</gene>
<dbReference type="EMBL" id="JACJVO010000032">
    <property type="protein sequence ID" value="MBB6734330.1"/>
    <property type="molecule type" value="Genomic_DNA"/>
</dbReference>
<feature type="active site" description="Proton acceptor" evidence="11">
    <location>
        <position position="318"/>
    </location>
</feature>
<evidence type="ECO:0000256" key="9">
    <source>
        <dbReference type="ARBA" id="ARBA00030686"/>
    </source>
</evidence>
<dbReference type="InterPro" id="IPR036087">
    <property type="entry name" value="Nict_dMeBzImd_PRibTrfase_sf"/>
</dbReference>
<dbReference type="Proteomes" id="UP000564644">
    <property type="component" value="Unassembled WGS sequence"/>
</dbReference>
<comment type="catalytic activity">
    <reaction evidence="10 11">
        <text>5,6-dimethylbenzimidazole + nicotinate beta-D-ribonucleotide = alpha-ribazole 5'-phosphate + nicotinate + H(+)</text>
        <dbReference type="Rhea" id="RHEA:11196"/>
        <dbReference type="ChEBI" id="CHEBI:15378"/>
        <dbReference type="ChEBI" id="CHEBI:15890"/>
        <dbReference type="ChEBI" id="CHEBI:32544"/>
        <dbReference type="ChEBI" id="CHEBI:57502"/>
        <dbReference type="ChEBI" id="CHEBI:57918"/>
        <dbReference type="EC" id="2.4.2.21"/>
    </reaction>
</comment>
<dbReference type="AlphaFoldDB" id="A0A7X0SQK2"/>
<dbReference type="Gene3D" id="1.10.1610.10">
    <property type="match status" value="1"/>
</dbReference>
<dbReference type="NCBIfam" id="NF000996">
    <property type="entry name" value="PRK00105.1"/>
    <property type="match status" value="1"/>
</dbReference>
<protein>
    <recommendedName>
        <fullName evidence="5 11">Nicotinate-nucleotide--dimethylbenzimidazole phosphoribosyltransferase</fullName>
        <shortName evidence="11">NN:DBI PRT</shortName>
        <ecNumber evidence="4 11">2.4.2.21</ecNumber>
    </recommendedName>
    <alternativeName>
        <fullName evidence="9 11">N(1)-alpha-phosphoribosyltransferase</fullName>
    </alternativeName>
</protein>
<evidence type="ECO:0000256" key="1">
    <source>
        <dbReference type="ARBA" id="ARBA00002197"/>
    </source>
</evidence>
<dbReference type="Gene3D" id="3.40.50.10210">
    <property type="match status" value="1"/>
</dbReference>
<dbReference type="PANTHER" id="PTHR43463">
    <property type="entry name" value="NICOTINATE-NUCLEOTIDE--DIMETHYLBENZIMIDAZOLE PHOSPHORIBOSYLTRANSFERASE"/>
    <property type="match status" value="1"/>
</dbReference>
<dbReference type="InterPro" id="IPR023195">
    <property type="entry name" value="Nict_dMeBzImd_PRibTrfase_N"/>
</dbReference>
<evidence type="ECO:0000256" key="6">
    <source>
        <dbReference type="ARBA" id="ARBA00022573"/>
    </source>
</evidence>
<evidence type="ECO:0000256" key="3">
    <source>
        <dbReference type="ARBA" id="ARBA00007110"/>
    </source>
</evidence>
<evidence type="ECO:0000256" key="11">
    <source>
        <dbReference type="HAMAP-Rule" id="MF_00230"/>
    </source>
</evidence>
<comment type="function">
    <text evidence="1 11">Catalyzes the synthesis of alpha-ribazole-5'-phosphate from nicotinate mononucleotide (NAMN) and 5,6-dimethylbenzimidazole (DMB).</text>
</comment>
<keyword evidence="7 11" id="KW-0328">Glycosyltransferase</keyword>
<dbReference type="NCBIfam" id="TIGR03160">
    <property type="entry name" value="cobT_DBIPRT"/>
    <property type="match status" value="1"/>
</dbReference>
<sequence length="350" mass="36124">MMEKLQKAIEAVRPLDERAMEETRRRLDRLTKPPGSLGRLEELAVQLAGIAGTSELAVVRKAVVVMAGDHGVCEEGVSAFPQEVTGQMVLNFLNGGAAINVLAGQAGADVVCVDMGIKAQLKDERLISRNVRAGTANIVRGPAMTREEAVRAVEAGIGLAEELAAQGVGVLATGEMGIGNTTPSSAMLAALCGLEPEDVVGRGTGVDEAGLVRKREAVASAIRTNRPDSEDPLDVIAKVGGLEIAGLAGLVIGAAANRLPVVIDGFISTVAALVACRLVPAAQAYLIPSHLSEERGHRLALGQLGLDPLLHLGMRLGEGTGAALCFPLLDAAVQVLNKMATFDSAGVSES</sequence>
<dbReference type="UniPathway" id="UPA00061">
    <property type="reaction ID" value="UER00516"/>
</dbReference>
<keyword evidence="8 11" id="KW-0808">Transferase</keyword>
<evidence type="ECO:0000256" key="10">
    <source>
        <dbReference type="ARBA" id="ARBA00047340"/>
    </source>
</evidence>
<evidence type="ECO:0000256" key="4">
    <source>
        <dbReference type="ARBA" id="ARBA00011991"/>
    </source>
</evidence>
<name>A0A7X0SQK2_9BACL</name>
<evidence type="ECO:0000256" key="8">
    <source>
        <dbReference type="ARBA" id="ARBA00022679"/>
    </source>
</evidence>
<dbReference type="Pfam" id="PF02277">
    <property type="entry name" value="DBI_PRT"/>
    <property type="match status" value="1"/>
</dbReference>
<dbReference type="GO" id="GO:0009236">
    <property type="term" value="P:cobalamin biosynthetic process"/>
    <property type="evidence" value="ECO:0007669"/>
    <property type="project" value="UniProtKB-UniRule"/>
</dbReference>
<evidence type="ECO:0000313" key="12">
    <source>
        <dbReference type="EMBL" id="MBB6734330.1"/>
    </source>
</evidence>
<dbReference type="CDD" id="cd02439">
    <property type="entry name" value="DMB-PRT_CobT"/>
    <property type="match status" value="1"/>
</dbReference>
<comment type="caution">
    <text evidence="12">The sequence shown here is derived from an EMBL/GenBank/DDBJ whole genome shotgun (WGS) entry which is preliminary data.</text>
</comment>
<evidence type="ECO:0000256" key="5">
    <source>
        <dbReference type="ARBA" id="ARBA00015486"/>
    </source>
</evidence>
<dbReference type="SUPFAM" id="SSF52733">
    <property type="entry name" value="Nicotinate mononucleotide:5,6-dimethylbenzimidazole phosphoribosyltransferase (CobT)"/>
    <property type="match status" value="1"/>
</dbReference>
<dbReference type="InterPro" id="IPR003200">
    <property type="entry name" value="Nict_dMeBzImd_PRibTrfase"/>
</dbReference>